<accession>A0A6A5BTZ3</accession>
<dbReference type="PROSITE" id="PS50405">
    <property type="entry name" value="GST_CTER"/>
    <property type="match status" value="1"/>
</dbReference>
<dbReference type="SUPFAM" id="SSF52833">
    <property type="entry name" value="Thioredoxin-like"/>
    <property type="match status" value="1"/>
</dbReference>
<dbReference type="SFLD" id="SFLDG01205">
    <property type="entry name" value="AMPS.1"/>
    <property type="match status" value="1"/>
</dbReference>
<dbReference type="CDD" id="cd03192">
    <property type="entry name" value="GST_C_Sigma_like"/>
    <property type="match status" value="1"/>
</dbReference>
<protein>
    <recommendedName>
        <fullName evidence="5">Glutathione S-transferase</fullName>
    </recommendedName>
</protein>
<organism evidence="3 4">
    <name type="scientific">Naegleria fowleri</name>
    <name type="common">Brain eating amoeba</name>
    <dbReference type="NCBI Taxonomy" id="5763"/>
    <lineage>
        <taxon>Eukaryota</taxon>
        <taxon>Discoba</taxon>
        <taxon>Heterolobosea</taxon>
        <taxon>Tetramitia</taxon>
        <taxon>Eutetramitia</taxon>
        <taxon>Vahlkampfiidae</taxon>
        <taxon>Naegleria</taxon>
    </lineage>
</organism>
<evidence type="ECO:0000259" key="1">
    <source>
        <dbReference type="PROSITE" id="PS50404"/>
    </source>
</evidence>
<dbReference type="AlphaFoldDB" id="A0A6A5BTZ3"/>
<dbReference type="PANTHER" id="PTHR11571">
    <property type="entry name" value="GLUTATHIONE S-TRANSFERASE"/>
    <property type="match status" value="1"/>
</dbReference>
<dbReference type="SUPFAM" id="SSF47616">
    <property type="entry name" value="GST C-terminal domain-like"/>
    <property type="match status" value="1"/>
</dbReference>
<comment type="caution">
    <text evidence="3">The sequence shown here is derived from an EMBL/GenBank/DDBJ whole genome shotgun (WGS) entry which is preliminary data.</text>
</comment>
<evidence type="ECO:0008006" key="5">
    <source>
        <dbReference type="Google" id="ProtNLM"/>
    </source>
</evidence>
<dbReference type="VEuPathDB" id="AmoebaDB:FDP41_012230"/>
<dbReference type="InterPro" id="IPR010987">
    <property type="entry name" value="Glutathione-S-Trfase_C-like"/>
</dbReference>
<dbReference type="GeneID" id="68119445"/>
<dbReference type="VEuPathDB" id="AmoebaDB:NF0020600"/>
<feature type="domain" description="GST C-terminal" evidence="2">
    <location>
        <begin position="81"/>
        <end position="204"/>
    </location>
</feature>
<dbReference type="OrthoDB" id="414243at2759"/>
<dbReference type="Proteomes" id="UP000444721">
    <property type="component" value="Unassembled WGS sequence"/>
</dbReference>
<dbReference type="FunFam" id="1.20.1050.10:FF:000030">
    <property type="entry name" value="Glutathione S-transferase S1"/>
    <property type="match status" value="1"/>
</dbReference>
<dbReference type="Gene3D" id="3.40.30.10">
    <property type="entry name" value="Glutaredoxin"/>
    <property type="match status" value="1"/>
</dbReference>
<dbReference type="InterPro" id="IPR004046">
    <property type="entry name" value="GST_C"/>
</dbReference>
<name>A0A6A5BTZ3_NAEFO</name>
<dbReference type="EMBL" id="VFQX01000013">
    <property type="protein sequence ID" value="KAF0981573.1"/>
    <property type="molecule type" value="Genomic_DNA"/>
</dbReference>
<dbReference type="InterPro" id="IPR040079">
    <property type="entry name" value="Glutathione_S-Trfase"/>
</dbReference>
<reference evidence="3 4" key="1">
    <citation type="journal article" date="2019" name="Sci. Rep.">
        <title>Nanopore sequencing improves the draft genome of the human pathogenic amoeba Naegleria fowleri.</title>
        <authorList>
            <person name="Liechti N."/>
            <person name="Schurch N."/>
            <person name="Bruggmann R."/>
            <person name="Wittwer M."/>
        </authorList>
    </citation>
    <scope>NUCLEOTIDE SEQUENCE [LARGE SCALE GENOMIC DNA]</scope>
    <source>
        <strain evidence="3 4">ATCC 30894</strain>
    </source>
</reference>
<dbReference type="InterPro" id="IPR036249">
    <property type="entry name" value="Thioredoxin-like_sf"/>
</dbReference>
<dbReference type="InterPro" id="IPR036282">
    <property type="entry name" value="Glutathione-S-Trfase_C_sf"/>
</dbReference>
<dbReference type="PROSITE" id="PS50404">
    <property type="entry name" value="GST_NTER"/>
    <property type="match status" value="1"/>
</dbReference>
<evidence type="ECO:0000313" key="4">
    <source>
        <dbReference type="Proteomes" id="UP000444721"/>
    </source>
</evidence>
<evidence type="ECO:0000313" key="3">
    <source>
        <dbReference type="EMBL" id="KAF0981573.1"/>
    </source>
</evidence>
<feature type="domain" description="GST N-terminal" evidence="1">
    <location>
        <begin position="1"/>
        <end position="79"/>
    </location>
</feature>
<sequence>MVYEIVYFNSQGRADFLKLVAEVANIPYKFTGIASEEWPKHKPHIRYGQLPYLKLNDQENLYQTIAIARYLAQEGGLYPTDRKEATQTEEFVSALEDIFQGFIRIAFRTPEEKKEEETKTFEEGTFKNIFRGLNSFLEKNGGYLTGKLTWADLYLFEIAHLVENRLKMDPVKAAPQLPKLREHILSNARAKAYLESDRNLKNRV</sequence>
<gene>
    <name evidence="3" type="ORF">FDP41_012230</name>
</gene>
<evidence type="ECO:0000259" key="2">
    <source>
        <dbReference type="PROSITE" id="PS50405"/>
    </source>
</evidence>
<dbReference type="OMA" id="RFERENW"/>
<dbReference type="CDD" id="cd03039">
    <property type="entry name" value="GST_N_Sigma_like"/>
    <property type="match status" value="1"/>
</dbReference>
<dbReference type="SFLD" id="SFLDS00019">
    <property type="entry name" value="Glutathione_Transferase_(cytos"/>
    <property type="match status" value="1"/>
</dbReference>
<dbReference type="SFLD" id="SFLDG00363">
    <property type="entry name" value="AMPS_(cytGST):_Alpha-__Mu-__Pi"/>
    <property type="match status" value="1"/>
</dbReference>
<keyword evidence="4" id="KW-1185">Reference proteome</keyword>
<dbReference type="VEuPathDB" id="AmoebaDB:NfTy_038940"/>
<dbReference type="Pfam" id="PF02798">
    <property type="entry name" value="GST_N"/>
    <property type="match status" value="1"/>
</dbReference>
<dbReference type="InterPro" id="IPR004045">
    <property type="entry name" value="Glutathione_S-Trfase_N"/>
</dbReference>
<dbReference type="RefSeq" id="XP_044566286.1">
    <property type="nucleotide sequence ID" value="XM_044702727.1"/>
</dbReference>
<dbReference type="Gene3D" id="1.20.1050.10">
    <property type="match status" value="1"/>
</dbReference>
<dbReference type="GO" id="GO:0006749">
    <property type="term" value="P:glutathione metabolic process"/>
    <property type="evidence" value="ECO:0007669"/>
    <property type="project" value="TreeGrafter"/>
</dbReference>
<dbReference type="Pfam" id="PF14497">
    <property type="entry name" value="GST_C_3"/>
    <property type="match status" value="1"/>
</dbReference>
<dbReference type="GO" id="GO:0004364">
    <property type="term" value="F:glutathione transferase activity"/>
    <property type="evidence" value="ECO:0007669"/>
    <property type="project" value="TreeGrafter"/>
</dbReference>
<proteinExistence type="predicted"/>
<dbReference type="InterPro" id="IPR050213">
    <property type="entry name" value="GST_superfamily"/>
</dbReference>